<evidence type="ECO:0000313" key="1">
    <source>
        <dbReference type="EMBL" id="NBC35371.1"/>
    </source>
</evidence>
<dbReference type="InterPro" id="IPR011050">
    <property type="entry name" value="Pectin_lyase_fold/virulence"/>
</dbReference>
<dbReference type="Proteomes" id="UP000753724">
    <property type="component" value="Unassembled WGS sequence"/>
</dbReference>
<dbReference type="RefSeq" id="WP_161716641.1">
    <property type="nucleotide sequence ID" value="NZ_JAAAPO010000001.1"/>
</dbReference>
<gene>
    <name evidence="1" type="ORF">GTZ99_02235</name>
</gene>
<accession>A0ABW9XA10</accession>
<proteinExistence type="predicted"/>
<organism evidence="1 2">
    <name type="scientific">Novosphingobium ovatum</name>
    <dbReference type="NCBI Taxonomy" id="1908523"/>
    <lineage>
        <taxon>Bacteria</taxon>
        <taxon>Pseudomonadati</taxon>
        <taxon>Pseudomonadota</taxon>
        <taxon>Alphaproteobacteria</taxon>
        <taxon>Sphingomonadales</taxon>
        <taxon>Sphingomonadaceae</taxon>
        <taxon>Novosphingobium</taxon>
    </lineage>
</organism>
<sequence length="265" mass="27185">MAQVQATRRQGSGWRAVLAAGLLGGGALVSSPAYALIDQTWIAAEGSDAATCQAMDPCLTLAKAVTMTATNGTIFVMDSGVYGAATITRPMSIRSEIGRPVMVAQITLAGGAQDRFVISDVDLEGTATASGIAYEYGVKVTGALEVLLQNVGIRYYRAGAATGVQIVSAYTVRVTLDNSTVYANQVGVLVSSNGGAGHLKLFRSLLLANYDAGVRVVGTGNDVLMAGNNVLGSTKALDLQTGGVGKSYGNNTLTSGDIPTSMAMY</sequence>
<reference evidence="2" key="1">
    <citation type="submission" date="2020-01" db="EMBL/GenBank/DDBJ databases">
        <title>Sphingomonas sp. strain CSW-10.</title>
        <authorList>
            <person name="Chen W.-M."/>
        </authorList>
    </citation>
    <scope>NUCLEOTIDE SEQUENCE [LARGE SCALE GENOMIC DNA]</scope>
    <source>
        <strain evidence="2">FSY-8</strain>
    </source>
</reference>
<dbReference type="InterPro" id="IPR012334">
    <property type="entry name" value="Pectin_lyas_fold"/>
</dbReference>
<dbReference type="EMBL" id="JAAAPO010000001">
    <property type="protein sequence ID" value="NBC35371.1"/>
    <property type="molecule type" value="Genomic_DNA"/>
</dbReference>
<dbReference type="Gene3D" id="2.160.20.10">
    <property type="entry name" value="Single-stranded right-handed beta-helix, Pectin lyase-like"/>
    <property type="match status" value="1"/>
</dbReference>
<evidence type="ECO:0008006" key="3">
    <source>
        <dbReference type="Google" id="ProtNLM"/>
    </source>
</evidence>
<comment type="caution">
    <text evidence="1">The sequence shown here is derived from an EMBL/GenBank/DDBJ whole genome shotgun (WGS) entry which is preliminary data.</text>
</comment>
<name>A0ABW9XA10_9SPHN</name>
<protein>
    <recommendedName>
        <fullName evidence="3">Parallel beta helix pectate lyase-like protein</fullName>
    </recommendedName>
</protein>
<keyword evidence="2" id="KW-1185">Reference proteome</keyword>
<dbReference type="SUPFAM" id="SSF51126">
    <property type="entry name" value="Pectin lyase-like"/>
    <property type="match status" value="1"/>
</dbReference>
<evidence type="ECO:0000313" key="2">
    <source>
        <dbReference type="Proteomes" id="UP000753724"/>
    </source>
</evidence>